<comment type="caution">
    <text evidence="2">The sequence shown here is derived from an EMBL/GenBank/DDBJ whole genome shotgun (WGS) entry which is preliminary data.</text>
</comment>
<organism evidence="2 3">
    <name type="scientific">Mythimna separata</name>
    <name type="common">Oriental armyworm</name>
    <name type="synonym">Pseudaletia separata</name>
    <dbReference type="NCBI Taxonomy" id="271217"/>
    <lineage>
        <taxon>Eukaryota</taxon>
        <taxon>Metazoa</taxon>
        <taxon>Ecdysozoa</taxon>
        <taxon>Arthropoda</taxon>
        <taxon>Hexapoda</taxon>
        <taxon>Insecta</taxon>
        <taxon>Pterygota</taxon>
        <taxon>Neoptera</taxon>
        <taxon>Endopterygota</taxon>
        <taxon>Lepidoptera</taxon>
        <taxon>Glossata</taxon>
        <taxon>Ditrysia</taxon>
        <taxon>Noctuoidea</taxon>
        <taxon>Noctuidae</taxon>
        <taxon>Noctuinae</taxon>
        <taxon>Hadenini</taxon>
        <taxon>Mythimna</taxon>
    </lineage>
</organism>
<evidence type="ECO:0000313" key="3">
    <source>
        <dbReference type="Proteomes" id="UP001231518"/>
    </source>
</evidence>
<feature type="region of interest" description="Disordered" evidence="1">
    <location>
        <begin position="1"/>
        <end position="25"/>
    </location>
</feature>
<evidence type="ECO:0000313" key="2">
    <source>
        <dbReference type="EMBL" id="KAJ8728589.1"/>
    </source>
</evidence>
<dbReference type="Proteomes" id="UP001231518">
    <property type="component" value="Chromosome 19"/>
</dbReference>
<protein>
    <submittedName>
        <fullName evidence="2">Uncharacterized protein</fullName>
    </submittedName>
</protein>
<dbReference type="AlphaFoldDB" id="A0AAD7YVR3"/>
<dbReference type="InterPro" id="IPR012337">
    <property type="entry name" value="RNaseH-like_sf"/>
</dbReference>
<evidence type="ECO:0000256" key="1">
    <source>
        <dbReference type="SAM" id="MobiDB-lite"/>
    </source>
</evidence>
<gene>
    <name evidence="2" type="ORF">PYW07_006285</name>
</gene>
<accession>A0AAD7YVR3</accession>
<proteinExistence type="predicted"/>
<dbReference type="EMBL" id="JARGEI010000007">
    <property type="protein sequence ID" value="KAJ8728589.1"/>
    <property type="molecule type" value="Genomic_DNA"/>
</dbReference>
<reference evidence="2" key="1">
    <citation type="submission" date="2023-03" db="EMBL/GenBank/DDBJ databases">
        <title>Chromosome-level genomes of two armyworms, Mythimna separata and Mythimna loreyi, provide insights into the biosynthesis and reception of sex pheromones.</title>
        <authorList>
            <person name="Zhao H."/>
        </authorList>
    </citation>
    <scope>NUCLEOTIDE SEQUENCE</scope>
    <source>
        <strain evidence="2">BeijingLab</strain>
        <tissue evidence="2">Pupa</tissue>
    </source>
</reference>
<sequence>MQKFIKTTIKERRTTGNTNNSPFSFEYTFEDDALTYDEKAERKTSKCNLNNNSQKHLEERNTEKQQENNIIGQEKDQDKQNRSLKIQNEKVEELDQDVENEKIQEDDPETQTDEATNSEIEEIVSNGSDDDTGENLSYDIISEDEDNIFENISESEGGELEGDKDWIDIPDNDVLSFDESILDSVTNHSEAEKFLQQVQGYADKSDGERDGVRRLPWSTYLTVLRKQTVLTHKELPEGRFNDVDGSKREPVALDDDSKIVMLEHMKSKHVAVLSSSSSKQMRQNPENETDSTNTQEELRSTAGLLDRYIPMLSVEEWKICKDLCTILKPLQEVTQQKSGEEYVTGSLIIVYTRVLLTVDENKIPTTIDPDVAIPVEIIVGQLKRRLGQIEYSGTFSICLLLDPRYKMHCFKDKSAAEKAKKP</sequence>
<name>A0AAD7YVR3_MYTSE</name>
<dbReference type="SUPFAM" id="SSF53098">
    <property type="entry name" value="Ribonuclease H-like"/>
    <property type="match status" value="1"/>
</dbReference>
<feature type="compositionally biased region" description="Basic and acidic residues" evidence="1">
    <location>
        <begin position="55"/>
        <end position="66"/>
    </location>
</feature>
<feature type="compositionally biased region" description="Basic and acidic residues" evidence="1">
    <location>
        <begin position="73"/>
        <end position="105"/>
    </location>
</feature>
<feature type="compositionally biased region" description="Polar residues" evidence="1">
    <location>
        <begin position="279"/>
        <end position="295"/>
    </location>
</feature>
<keyword evidence="3" id="KW-1185">Reference proteome</keyword>
<feature type="region of interest" description="Disordered" evidence="1">
    <location>
        <begin position="273"/>
        <end position="297"/>
    </location>
</feature>
<feature type="region of interest" description="Disordered" evidence="1">
    <location>
        <begin position="40"/>
        <end position="134"/>
    </location>
</feature>